<dbReference type="PANTHER" id="PTHR33463:SF198">
    <property type="entry name" value="RPP4C3"/>
    <property type="match status" value="1"/>
</dbReference>
<keyword evidence="1" id="KW-0611">Plant defense</keyword>
<evidence type="ECO:0000256" key="1">
    <source>
        <dbReference type="ARBA" id="ARBA00022821"/>
    </source>
</evidence>
<dbReference type="AlphaFoldDB" id="A0A9W7LTN1"/>
<dbReference type="PANTHER" id="PTHR33463">
    <property type="entry name" value="NB-ARC DOMAIN-CONTAINING PROTEIN-RELATED"/>
    <property type="match status" value="1"/>
</dbReference>
<dbReference type="InterPro" id="IPR057135">
    <property type="entry name" value="At4g27190-like_LRR"/>
</dbReference>
<proteinExistence type="predicted"/>
<name>A0A9W7LTN1_HIBTR</name>
<evidence type="ECO:0000313" key="3">
    <source>
        <dbReference type="EMBL" id="GMI76218.1"/>
    </source>
</evidence>
<sequence>MVQLKTMSVTDCQMIDEIIASTTDEVADDTVFNQLESLELDNLPGLSSFCSGNYALVFPMLEEVIIRQCPKMESFTMGELRTPMLHGLQSTKGKYIGRWEGDLNATIRQLFIEKICISPKYSYNMP</sequence>
<dbReference type="EMBL" id="BSYR01000012">
    <property type="protein sequence ID" value="GMI76218.1"/>
    <property type="molecule type" value="Genomic_DNA"/>
</dbReference>
<keyword evidence="4" id="KW-1185">Reference proteome</keyword>
<accession>A0A9W7LTN1</accession>
<gene>
    <name evidence="3" type="ORF">HRI_001291100</name>
</gene>
<dbReference type="Pfam" id="PF23247">
    <property type="entry name" value="LRR_RPS2"/>
    <property type="match status" value="1"/>
</dbReference>
<organism evidence="3 4">
    <name type="scientific">Hibiscus trionum</name>
    <name type="common">Flower of an hour</name>
    <dbReference type="NCBI Taxonomy" id="183268"/>
    <lineage>
        <taxon>Eukaryota</taxon>
        <taxon>Viridiplantae</taxon>
        <taxon>Streptophyta</taxon>
        <taxon>Embryophyta</taxon>
        <taxon>Tracheophyta</taxon>
        <taxon>Spermatophyta</taxon>
        <taxon>Magnoliopsida</taxon>
        <taxon>eudicotyledons</taxon>
        <taxon>Gunneridae</taxon>
        <taxon>Pentapetalae</taxon>
        <taxon>rosids</taxon>
        <taxon>malvids</taxon>
        <taxon>Malvales</taxon>
        <taxon>Malvaceae</taxon>
        <taxon>Malvoideae</taxon>
        <taxon>Hibiscus</taxon>
    </lineage>
</organism>
<evidence type="ECO:0000259" key="2">
    <source>
        <dbReference type="Pfam" id="PF23247"/>
    </source>
</evidence>
<reference evidence="3" key="1">
    <citation type="submission" date="2023-05" db="EMBL/GenBank/DDBJ databases">
        <title>Genome and transcriptome analyses reveal genes involved in the formation of fine ridges on petal epidermal cells in Hibiscus trionum.</title>
        <authorList>
            <person name="Koshimizu S."/>
            <person name="Masuda S."/>
            <person name="Ishii T."/>
            <person name="Shirasu K."/>
            <person name="Hoshino A."/>
            <person name="Arita M."/>
        </authorList>
    </citation>
    <scope>NUCLEOTIDE SEQUENCE</scope>
    <source>
        <strain evidence="3">Hamamatsu line</strain>
    </source>
</reference>
<protein>
    <recommendedName>
        <fullName evidence="2">Disease resistance protein At4g27190-like leucine-rich repeats domain-containing protein</fullName>
    </recommendedName>
</protein>
<evidence type="ECO:0000313" key="4">
    <source>
        <dbReference type="Proteomes" id="UP001165190"/>
    </source>
</evidence>
<dbReference type="OrthoDB" id="1752144at2759"/>
<dbReference type="Proteomes" id="UP001165190">
    <property type="component" value="Unassembled WGS sequence"/>
</dbReference>
<dbReference type="InterPro" id="IPR050905">
    <property type="entry name" value="Plant_NBS-LRR"/>
</dbReference>
<feature type="domain" description="Disease resistance protein At4g27190-like leucine-rich repeats" evidence="2">
    <location>
        <begin position="2"/>
        <end position="74"/>
    </location>
</feature>
<comment type="caution">
    <text evidence="3">The sequence shown here is derived from an EMBL/GenBank/DDBJ whole genome shotgun (WGS) entry which is preliminary data.</text>
</comment>